<feature type="domain" description="Glycosyltransferase family 28 N-terminal" evidence="1">
    <location>
        <begin position="8"/>
        <end position="120"/>
    </location>
</feature>
<dbReference type="GO" id="GO:0033072">
    <property type="term" value="P:vancomycin biosynthetic process"/>
    <property type="evidence" value="ECO:0007669"/>
    <property type="project" value="UniProtKB-ARBA"/>
</dbReference>
<keyword evidence="3" id="KW-0808">Transferase</keyword>
<dbReference type="GO" id="GO:0005975">
    <property type="term" value="P:carbohydrate metabolic process"/>
    <property type="evidence" value="ECO:0007669"/>
    <property type="project" value="InterPro"/>
</dbReference>
<dbReference type="RefSeq" id="WP_310369179.1">
    <property type="nucleotide sequence ID" value="NZ_JAVDYB010000001.1"/>
</dbReference>
<dbReference type="InterPro" id="IPR004276">
    <property type="entry name" value="GlycoTrans_28_N"/>
</dbReference>
<dbReference type="InterPro" id="IPR050426">
    <property type="entry name" value="Glycosyltransferase_28"/>
</dbReference>
<feature type="domain" description="Erythromycin biosynthesis protein CIII-like C-terminal" evidence="2">
    <location>
        <begin position="268"/>
        <end position="356"/>
    </location>
</feature>
<dbReference type="EMBL" id="JAVDYB010000001">
    <property type="protein sequence ID" value="MDR7276973.1"/>
    <property type="molecule type" value="Genomic_DNA"/>
</dbReference>
<dbReference type="SUPFAM" id="SSF53756">
    <property type="entry name" value="UDP-Glycosyltransferase/glycogen phosphorylase"/>
    <property type="match status" value="1"/>
</dbReference>
<name>A0AAE4CAE6_9ACTN</name>
<evidence type="ECO:0000313" key="3">
    <source>
        <dbReference type="EMBL" id="MDR7276973.1"/>
    </source>
</evidence>
<dbReference type="GO" id="GO:0008194">
    <property type="term" value="F:UDP-glycosyltransferase activity"/>
    <property type="evidence" value="ECO:0007669"/>
    <property type="project" value="InterPro"/>
</dbReference>
<dbReference type="Pfam" id="PF06722">
    <property type="entry name" value="EryCIII-like_C"/>
    <property type="match status" value="1"/>
</dbReference>
<dbReference type="Gene3D" id="3.40.50.2000">
    <property type="entry name" value="Glycogen Phosphorylase B"/>
    <property type="match status" value="2"/>
</dbReference>
<dbReference type="CDD" id="cd03784">
    <property type="entry name" value="GT1_Gtf-like"/>
    <property type="match status" value="1"/>
</dbReference>
<protein>
    <submittedName>
        <fullName evidence="3">Chloroorienticin B synthase/vancomycin aglycone glucosyltransferase</fullName>
        <ecNumber evidence="3">2.4.1.310</ecNumber>
        <ecNumber evidence="3">2.4.1.311</ecNumber>
    </submittedName>
</protein>
<dbReference type="EC" id="2.4.1.311" evidence="3"/>
<evidence type="ECO:0000259" key="2">
    <source>
        <dbReference type="Pfam" id="PF06722"/>
    </source>
</evidence>
<keyword evidence="4" id="KW-1185">Reference proteome</keyword>
<organism evidence="3 4">
    <name type="scientific">Catenuloplanes atrovinosus</name>
    <dbReference type="NCBI Taxonomy" id="137266"/>
    <lineage>
        <taxon>Bacteria</taxon>
        <taxon>Bacillati</taxon>
        <taxon>Actinomycetota</taxon>
        <taxon>Actinomycetes</taxon>
        <taxon>Micromonosporales</taxon>
        <taxon>Micromonosporaceae</taxon>
        <taxon>Catenuloplanes</taxon>
    </lineage>
</organism>
<dbReference type="InterPro" id="IPR002213">
    <property type="entry name" value="UDP_glucos_trans"/>
</dbReference>
<dbReference type="FunFam" id="3.40.50.2000:FF:000009">
    <property type="entry name" value="Sterol 3-beta-glucosyltransferase UGT80A2"/>
    <property type="match status" value="1"/>
</dbReference>
<evidence type="ECO:0000259" key="1">
    <source>
        <dbReference type="Pfam" id="PF03033"/>
    </source>
</evidence>
<keyword evidence="3" id="KW-0328">Glycosyltransferase</keyword>
<evidence type="ECO:0000313" key="4">
    <source>
        <dbReference type="Proteomes" id="UP001183643"/>
    </source>
</evidence>
<dbReference type="PANTHER" id="PTHR48050:SF13">
    <property type="entry name" value="STEROL 3-BETA-GLUCOSYLTRANSFERASE UGT80A2"/>
    <property type="match status" value="1"/>
</dbReference>
<accession>A0AAE4CAE6</accession>
<comment type="caution">
    <text evidence="3">The sequence shown here is derived from an EMBL/GenBank/DDBJ whole genome shotgun (WGS) entry which is preliminary data.</text>
</comment>
<gene>
    <name evidence="3" type="ORF">J2S41_003751</name>
</gene>
<dbReference type="AlphaFoldDB" id="A0AAE4CAE6"/>
<dbReference type="GO" id="GO:0016758">
    <property type="term" value="F:hexosyltransferase activity"/>
    <property type="evidence" value="ECO:0007669"/>
    <property type="project" value="InterPro"/>
</dbReference>
<dbReference type="PANTHER" id="PTHR48050">
    <property type="entry name" value="STEROL 3-BETA-GLUCOSYLTRANSFERASE"/>
    <property type="match status" value="1"/>
</dbReference>
<dbReference type="EC" id="2.4.1.310" evidence="3"/>
<reference evidence="3" key="1">
    <citation type="submission" date="2023-07" db="EMBL/GenBank/DDBJ databases">
        <title>Sequencing the genomes of 1000 actinobacteria strains.</title>
        <authorList>
            <person name="Klenk H.-P."/>
        </authorList>
    </citation>
    <scope>NUCLEOTIDE SEQUENCE</scope>
    <source>
        <strain evidence="3">DSM 44707</strain>
    </source>
</reference>
<dbReference type="InterPro" id="IPR010610">
    <property type="entry name" value="EryCIII-like_C"/>
</dbReference>
<sequence length="384" mass="39989">MRVLFWSRGPRGDVEPLVALAARLRALGADARMCAPSNFAERLAETGVPLVLADRSMLDGPREAGRGPEPELVAARLAERFDTVPAVAEGCDAIVASGLPSGAAAVRSVAEKLGIRYFYAIASPYLLPTPEQRESYNRGADRMFGGPLNERRASIGLPPVRNVYDYYCTDRPWLAADPVLAPPRPGAGAAPTGAWMLPDERPLAPALEAFLRAGPPPVYLGFGSGPAPAEVTRVAVAAVRARGGRLIISRGWAGLTQPGDGDDCLAIGEVNLRALFGRVAVAVHHGGTGTTHVATLAGVPQIVVPQIADQPRYAERVAELGIGVAHPGPVPTVESLSGALDAVAAPEVRARAAAVAGTVRTDGTDVAARRLCEAIGRNAPEMVA</sequence>
<dbReference type="Proteomes" id="UP001183643">
    <property type="component" value="Unassembled WGS sequence"/>
</dbReference>
<proteinExistence type="predicted"/>
<dbReference type="Pfam" id="PF03033">
    <property type="entry name" value="Glyco_transf_28"/>
    <property type="match status" value="1"/>
</dbReference>